<dbReference type="Pfam" id="PF13516">
    <property type="entry name" value="LRR_6"/>
    <property type="match status" value="1"/>
</dbReference>
<dbReference type="SMART" id="SM00368">
    <property type="entry name" value="LRR_RI"/>
    <property type="match status" value="2"/>
</dbReference>
<evidence type="ECO:0000313" key="3">
    <source>
        <dbReference type="Ensembl" id="ENSPNYP00000009792.1"/>
    </source>
</evidence>
<evidence type="ECO:0008006" key="4">
    <source>
        <dbReference type="Google" id="ProtNLM"/>
    </source>
</evidence>
<dbReference type="InterPro" id="IPR001611">
    <property type="entry name" value="Leu-rich_rpt"/>
</dbReference>
<protein>
    <recommendedName>
        <fullName evidence="4">SPRY-associated domain-containing protein</fullName>
    </recommendedName>
</protein>
<organism evidence="3">
    <name type="scientific">Pundamilia nyererei</name>
    <dbReference type="NCBI Taxonomy" id="303518"/>
    <lineage>
        <taxon>Eukaryota</taxon>
        <taxon>Metazoa</taxon>
        <taxon>Chordata</taxon>
        <taxon>Craniata</taxon>
        <taxon>Vertebrata</taxon>
        <taxon>Euteleostomi</taxon>
        <taxon>Actinopterygii</taxon>
        <taxon>Neopterygii</taxon>
        <taxon>Teleostei</taxon>
        <taxon>Neoteleostei</taxon>
        <taxon>Acanthomorphata</taxon>
        <taxon>Ovalentaria</taxon>
        <taxon>Cichlomorphae</taxon>
        <taxon>Cichliformes</taxon>
        <taxon>Cichlidae</taxon>
        <taxon>African cichlids</taxon>
        <taxon>Pseudocrenilabrinae</taxon>
        <taxon>Haplochromini</taxon>
        <taxon>Pundamilia</taxon>
    </lineage>
</organism>
<dbReference type="Ensembl" id="ENSPNYT00000010026.1">
    <property type="protein sequence ID" value="ENSPNYP00000009792.1"/>
    <property type="gene ID" value="ENSPNYG00000007432.1"/>
</dbReference>
<evidence type="ECO:0000256" key="2">
    <source>
        <dbReference type="ARBA" id="ARBA00022737"/>
    </source>
</evidence>
<keyword evidence="1" id="KW-0433">Leucine-rich repeat</keyword>
<sequence length="174" mass="19773">MNLFLCKFELKEERFQDDIRMYLDSGARLSTIDCAVLSTMMQISGEVLEELDLTKSYTPFIGTEKLIQQMKNCKKCFLSRLSCCGITEEGCVSVASALKSNPSHLRELDLSYNHPGGSGVKLLLERLEDPECRLETLKSVHCVDSTLTDFIPFLHRILILTIKNKIMNYRARTA</sequence>
<evidence type="ECO:0000256" key="1">
    <source>
        <dbReference type="ARBA" id="ARBA00022614"/>
    </source>
</evidence>
<dbReference type="InterPro" id="IPR051261">
    <property type="entry name" value="NLR"/>
</dbReference>
<dbReference type="STRING" id="303518.ENSPNYP00000009792"/>
<reference evidence="3" key="1">
    <citation type="submission" date="2023-09" db="UniProtKB">
        <authorList>
            <consortium name="Ensembl"/>
        </authorList>
    </citation>
    <scope>IDENTIFICATION</scope>
</reference>
<dbReference type="PANTHER" id="PTHR24106">
    <property type="entry name" value="NACHT, LRR AND CARD DOMAINS-CONTAINING"/>
    <property type="match status" value="1"/>
</dbReference>
<keyword evidence="2" id="KW-0677">Repeat</keyword>
<name>A0A3B4FH23_9CICH</name>
<dbReference type="GeneTree" id="ENSGT01150000287004"/>
<dbReference type="InterPro" id="IPR032675">
    <property type="entry name" value="LRR_dom_sf"/>
</dbReference>
<proteinExistence type="predicted"/>
<dbReference type="AlphaFoldDB" id="A0A3B4FH23"/>
<dbReference type="Gene3D" id="3.80.10.10">
    <property type="entry name" value="Ribonuclease Inhibitor"/>
    <property type="match status" value="1"/>
</dbReference>
<dbReference type="SUPFAM" id="SSF52047">
    <property type="entry name" value="RNI-like"/>
    <property type="match status" value="1"/>
</dbReference>
<accession>A0A3B4FH23</accession>